<evidence type="ECO:0000313" key="3">
    <source>
        <dbReference type="EMBL" id="PKZ41621.1"/>
    </source>
</evidence>
<feature type="region of interest" description="Disordered" evidence="1">
    <location>
        <begin position="1"/>
        <end position="42"/>
    </location>
</feature>
<dbReference type="InterPro" id="IPR018961">
    <property type="entry name" value="DnaJ_homolog_subfam-C_membr-28"/>
</dbReference>
<feature type="domain" description="DnaJ homologue subfamily C member 28 conserved" evidence="2">
    <location>
        <begin position="45"/>
        <end position="113"/>
    </location>
</feature>
<organism evidence="3 4">
    <name type="scientific">Kytococcus schroeteri</name>
    <dbReference type="NCBI Taxonomy" id="138300"/>
    <lineage>
        <taxon>Bacteria</taxon>
        <taxon>Bacillati</taxon>
        <taxon>Actinomycetota</taxon>
        <taxon>Actinomycetes</taxon>
        <taxon>Micrococcales</taxon>
        <taxon>Kytococcaceae</taxon>
        <taxon>Kytococcus</taxon>
    </lineage>
</organism>
<protein>
    <submittedName>
        <fullName evidence="3">DUF1992 domain-containing protein</fullName>
    </submittedName>
</protein>
<proteinExistence type="predicted"/>
<evidence type="ECO:0000256" key="1">
    <source>
        <dbReference type="SAM" id="MobiDB-lite"/>
    </source>
</evidence>
<evidence type="ECO:0000313" key="4">
    <source>
        <dbReference type="Proteomes" id="UP000234206"/>
    </source>
</evidence>
<accession>A0A2I1PAL7</accession>
<dbReference type="RefSeq" id="WP_101849651.1">
    <property type="nucleotide sequence ID" value="NZ_JBHLVH010000012.1"/>
</dbReference>
<dbReference type="Proteomes" id="UP000234206">
    <property type="component" value="Unassembled WGS sequence"/>
</dbReference>
<feature type="region of interest" description="Disordered" evidence="1">
    <location>
        <begin position="183"/>
        <end position="205"/>
    </location>
</feature>
<dbReference type="AlphaFoldDB" id="A0A2I1PAL7"/>
<comment type="caution">
    <text evidence="3">The sequence shown here is derived from an EMBL/GenBank/DDBJ whole genome shotgun (WGS) entry which is preliminary data.</text>
</comment>
<dbReference type="Pfam" id="PF09350">
    <property type="entry name" value="DJC28_CD"/>
    <property type="match status" value="1"/>
</dbReference>
<gene>
    <name evidence="3" type="ORF">CYJ76_07015</name>
</gene>
<feature type="region of interest" description="Disordered" evidence="1">
    <location>
        <begin position="55"/>
        <end position="76"/>
    </location>
</feature>
<evidence type="ECO:0000259" key="2">
    <source>
        <dbReference type="Pfam" id="PF09350"/>
    </source>
</evidence>
<feature type="compositionally biased region" description="Basic residues" evidence="1">
    <location>
        <begin position="196"/>
        <end position="205"/>
    </location>
</feature>
<feature type="compositionally biased region" description="Basic and acidic residues" evidence="1">
    <location>
        <begin position="183"/>
        <end position="195"/>
    </location>
</feature>
<name>A0A2I1PAL7_9MICO</name>
<dbReference type="EMBL" id="PKIZ01000011">
    <property type="protein sequence ID" value="PKZ41621.1"/>
    <property type="molecule type" value="Genomic_DNA"/>
</dbReference>
<feature type="compositionally biased region" description="Basic and acidic residues" evidence="1">
    <location>
        <begin position="7"/>
        <end position="28"/>
    </location>
</feature>
<keyword evidence="4" id="KW-1185">Reference proteome</keyword>
<reference evidence="3 4" key="1">
    <citation type="submission" date="2017-12" db="EMBL/GenBank/DDBJ databases">
        <title>Phylogenetic diversity of female urinary microbiome.</title>
        <authorList>
            <person name="Thomas-White K."/>
            <person name="Wolfe A.J."/>
        </authorList>
    </citation>
    <scope>NUCLEOTIDE SEQUENCE [LARGE SCALE GENOMIC DNA]</scope>
    <source>
        <strain evidence="3 4">UMB1298</strain>
    </source>
</reference>
<sequence>MDAPLPPRREGPAERGRAASEQRARPEEPEPQPGGELTVEKARSVAEQAILQAQREGAFENLPGAGRPLEGLDRPHDPDWWARDKLRRENADLSAALPVVLQLRREKAGLLEAVLALPTEDAARAHLEDFNARVLADRRRPPATEHSPPVVGRVDVEEYLARWRAGRPVVEAEAARLAAEAAEARRAHEEAERAARPRRWWRRRR</sequence>
<dbReference type="OrthoDB" id="3395286at2"/>